<dbReference type="SUPFAM" id="SSF46785">
    <property type="entry name" value="Winged helix' DNA-binding domain"/>
    <property type="match status" value="1"/>
</dbReference>
<dbReference type="InterPro" id="IPR012318">
    <property type="entry name" value="HTH_CRP"/>
</dbReference>
<gene>
    <name evidence="6" type="ORF">NCTC13149_01077</name>
</gene>
<dbReference type="InterPro" id="IPR000595">
    <property type="entry name" value="cNMP-bd_dom"/>
</dbReference>
<dbReference type="Pfam" id="PF00027">
    <property type="entry name" value="cNMP_binding"/>
    <property type="match status" value="1"/>
</dbReference>
<dbReference type="InterPro" id="IPR036390">
    <property type="entry name" value="WH_DNA-bd_sf"/>
</dbReference>
<accession>A0A379C4I0</accession>
<evidence type="ECO:0000313" key="7">
    <source>
        <dbReference type="Proteomes" id="UP000255517"/>
    </source>
</evidence>
<organism evidence="6 7">
    <name type="scientific">Peptoniphilus lacrimalis</name>
    <dbReference type="NCBI Taxonomy" id="33031"/>
    <lineage>
        <taxon>Bacteria</taxon>
        <taxon>Bacillati</taxon>
        <taxon>Bacillota</taxon>
        <taxon>Tissierellia</taxon>
        <taxon>Tissierellales</taxon>
        <taxon>Peptoniphilaceae</taxon>
        <taxon>Peptoniphilus</taxon>
    </lineage>
</organism>
<dbReference type="PROSITE" id="PS50042">
    <property type="entry name" value="CNMP_BINDING_3"/>
    <property type="match status" value="1"/>
</dbReference>
<dbReference type="GO" id="GO:0003677">
    <property type="term" value="F:DNA binding"/>
    <property type="evidence" value="ECO:0007669"/>
    <property type="project" value="UniProtKB-KW"/>
</dbReference>
<feature type="domain" description="HTH crp-type" evidence="5">
    <location>
        <begin position="152"/>
        <end position="220"/>
    </location>
</feature>
<evidence type="ECO:0000259" key="5">
    <source>
        <dbReference type="PROSITE" id="PS51063"/>
    </source>
</evidence>
<proteinExistence type="predicted"/>
<dbReference type="InterPro" id="IPR018490">
    <property type="entry name" value="cNMP-bd_dom_sf"/>
</dbReference>
<sequence>MDKEILKKSLIFKNMDDKQIEKCLQALNAREKNFEKSSIILGAGQITESMGLVLSGNVNIESYDIYGNRTILSNINPGHIFAETYAILKNEPMLVSVVANEDSKVLMLNITNLQHIINAKEDWSTKLLMNLLMISSNKNLILSNKIFTNSPKTIREKVLVYLNFISLKKNSNEFNIPFNRKQLADYLNIDRSCLSNELGKMQKEGLITTKKSHFIIHKKATK</sequence>
<dbReference type="SMART" id="SM00419">
    <property type="entry name" value="HTH_CRP"/>
    <property type="match status" value="1"/>
</dbReference>
<dbReference type="STRING" id="1122949.GCA_000378725_01185"/>
<evidence type="ECO:0000256" key="3">
    <source>
        <dbReference type="ARBA" id="ARBA00023163"/>
    </source>
</evidence>
<dbReference type="AlphaFoldDB" id="A0A379C4I0"/>
<name>A0A379C4I0_9FIRM</name>
<feature type="domain" description="Cyclic nucleotide-binding" evidence="4">
    <location>
        <begin position="11"/>
        <end position="117"/>
    </location>
</feature>
<reference evidence="6 7" key="1">
    <citation type="submission" date="2018-06" db="EMBL/GenBank/DDBJ databases">
        <authorList>
            <consortium name="Pathogen Informatics"/>
            <person name="Doyle S."/>
        </authorList>
    </citation>
    <scope>NUCLEOTIDE SEQUENCE [LARGE SCALE GENOMIC DNA]</scope>
    <source>
        <strain evidence="6 7">NCTC13149</strain>
    </source>
</reference>
<evidence type="ECO:0000259" key="4">
    <source>
        <dbReference type="PROSITE" id="PS50042"/>
    </source>
</evidence>
<evidence type="ECO:0000256" key="2">
    <source>
        <dbReference type="ARBA" id="ARBA00023125"/>
    </source>
</evidence>
<dbReference type="SUPFAM" id="SSF51206">
    <property type="entry name" value="cAMP-binding domain-like"/>
    <property type="match status" value="1"/>
</dbReference>
<dbReference type="PROSITE" id="PS51063">
    <property type="entry name" value="HTH_CRP_2"/>
    <property type="match status" value="1"/>
</dbReference>
<dbReference type="RefSeq" id="WP_019034912.1">
    <property type="nucleotide sequence ID" value="NZ_UGSZ01000001.1"/>
</dbReference>
<dbReference type="GO" id="GO:0006355">
    <property type="term" value="P:regulation of DNA-templated transcription"/>
    <property type="evidence" value="ECO:0007669"/>
    <property type="project" value="InterPro"/>
</dbReference>
<keyword evidence="2" id="KW-0238">DNA-binding</keyword>
<protein>
    <submittedName>
        <fullName evidence="6">Transcriptional activator FtrB</fullName>
    </submittedName>
</protein>
<keyword evidence="1" id="KW-0805">Transcription regulation</keyword>
<dbReference type="Gene3D" id="2.60.120.10">
    <property type="entry name" value="Jelly Rolls"/>
    <property type="match status" value="1"/>
</dbReference>
<dbReference type="Pfam" id="PF13545">
    <property type="entry name" value="HTH_Crp_2"/>
    <property type="match status" value="1"/>
</dbReference>
<evidence type="ECO:0000313" key="6">
    <source>
        <dbReference type="EMBL" id="SUB57242.1"/>
    </source>
</evidence>
<dbReference type="CDD" id="cd00038">
    <property type="entry name" value="CAP_ED"/>
    <property type="match status" value="1"/>
</dbReference>
<keyword evidence="3" id="KW-0804">Transcription</keyword>
<dbReference type="EMBL" id="UGSZ01000001">
    <property type="protein sequence ID" value="SUB57242.1"/>
    <property type="molecule type" value="Genomic_DNA"/>
</dbReference>
<evidence type="ECO:0000256" key="1">
    <source>
        <dbReference type="ARBA" id="ARBA00023015"/>
    </source>
</evidence>
<dbReference type="InterPro" id="IPR014710">
    <property type="entry name" value="RmlC-like_jellyroll"/>
</dbReference>
<dbReference type="Proteomes" id="UP000255517">
    <property type="component" value="Unassembled WGS sequence"/>
</dbReference>